<evidence type="ECO:0000256" key="1">
    <source>
        <dbReference type="SAM" id="MobiDB-lite"/>
    </source>
</evidence>
<feature type="compositionally biased region" description="Acidic residues" evidence="1">
    <location>
        <begin position="260"/>
        <end position="279"/>
    </location>
</feature>
<proteinExistence type="predicted"/>
<evidence type="ECO:0000313" key="2">
    <source>
        <dbReference type="EMBL" id="CEM18365.1"/>
    </source>
</evidence>
<dbReference type="InParanoid" id="A0A0G4FTY3"/>
<organism evidence="2 3">
    <name type="scientific">Vitrella brassicaformis (strain CCMP3155)</name>
    <dbReference type="NCBI Taxonomy" id="1169540"/>
    <lineage>
        <taxon>Eukaryota</taxon>
        <taxon>Sar</taxon>
        <taxon>Alveolata</taxon>
        <taxon>Colpodellida</taxon>
        <taxon>Vitrellaceae</taxon>
        <taxon>Vitrella</taxon>
    </lineage>
</organism>
<dbReference type="Proteomes" id="UP000041254">
    <property type="component" value="Unassembled WGS sequence"/>
</dbReference>
<gene>
    <name evidence="2" type="ORF">Vbra_16243</name>
</gene>
<dbReference type="AlphaFoldDB" id="A0A0G4FTY3"/>
<keyword evidence="3" id="KW-1185">Reference proteome</keyword>
<dbReference type="VEuPathDB" id="CryptoDB:Vbra_16243"/>
<dbReference type="EMBL" id="CDMY01000499">
    <property type="protein sequence ID" value="CEM18365.1"/>
    <property type="molecule type" value="Genomic_DNA"/>
</dbReference>
<protein>
    <submittedName>
        <fullName evidence="2">Uncharacterized protein</fullName>
    </submittedName>
</protein>
<name>A0A0G4FTY3_VITBC</name>
<sequence>MGPRHLRGATNLKPQVVMSTRGVVGFKWKGKTHSIFNRFDSYPEHLGCSVLGEVKAALTEDRTMQRWKTQVEDLTRLSGNDWDGDRDTRSLEKVLESGEYYHKEPDGTWVEYGYFADLDKDRVVMLGGGDGDGDGDGELWHEGYVYSYLTFDDLLSHKGPLYRLLGCDEPAPLQTERQMVQGINEALMGLGFKNLQAVRSPEELEALLQDEKRVAFFAESDGADSEDQDSRITADQSPAVERDDEPTEDTQAQQLMADSSDTEDTEGEEADEGEPEGSDADIPSALEPMTKEDIMDFVLGGTDEEEETPRLFQFFEGNMAGWEKLVAKHPINRIMTAPTGPHALLCVIALTPETIANNEDYKMEELRGIIDKKEQYLNEKRYDDVHLACSVDGGEEAFTRWIKGEHEDQALQDLLHILVDNKVNIFYADYTEDIES</sequence>
<accession>A0A0G4FTY3</accession>
<evidence type="ECO:0000313" key="3">
    <source>
        <dbReference type="Proteomes" id="UP000041254"/>
    </source>
</evidence>
<reference evidence="2 3" key="1">
    <citation type="submission" date="2014-11" db="EMBL/GenBank/DDBJ databases">
        <authorList>
            <person name="Zhu J."/>
            <person name="Qi W."/>
            <person name="Song R."/>
        </authorList>
    </citation>
    <scope>NUCLEOTIDE SEQUENCE [LARGE SCALE GENOMIC DNA]</scope>
</reference>
<feature type="region of interest" description="Disordered" evidence="1">
    <location>
        <begin position="219"/>
        <end position="289"/>
    </location>
</feature>